<keyword evidence="2 7" id="KW-0813">Transport</keyword>
<feature type="transmembrane region" description="Helical" evidence="7">
    <location>
        <begin position="67"/>
        <end position="85"/>
    </location>
</feature>
<sequence>MEKKYILNRLLTALLVVIVSVFINFFVIRLAPGDPITILAGTENPNPEMIAALKSQYGLDQPILKQFLLFLGNLLKGDLGFSYVSNLPVIEIIGQRVFPTLILSMVSLIISIILGIYLGLKCGSNKGSLLDKIFTPLTYVFDSMPSFWLGMMMILIFASLLGWLPTSGMYNLRMRGDGFDKFIDLCKHLILPVSTLVLITFPYFFRITRTSVIQTMNEDFIDTFIATGMNRKKIFRRYVLKNSMLPTVTAIGMSFAFVLSGSTLIETVFSWPGMGRLLLTSIQGRDYQVLTGIYLIVSISVALMMLFMDIVYMIIDPRISYE</sequence>
<keyword evidence="5 7" id="KW-1133">Transmembrane helix</keyword>
<evidence type="ECO:0000256" key="1">
    <source>
        <dbReference type="ARBA" id="ARBA00004651"/>
    </source>
</evidence>
<feature type="transmembrane region" description="Helical" evidence="7">
    <location>
        <begin position="146"/>
        <end position="164"/>
    </location>
</feature>
<keyword evidence="6 7" id="KW-0472">Membrane</keyword>
<keyword evidence="10" id="KW-1185">Reference proteome</keyword>
<name>H3NIG3_9LACT</name>
<dbReference type="Proteomes" id="UP000006190">
    <property type="component" value="Unassembled WGS sequence"/>
</dbReference>
<organism evidence="9 10">
    <name type="scientific">Facklamia languida CCUG 37842</name>
    <dbReference type="NCBI Taxonomy" id="883113"/>
    <lineage>
        <taxon>Bacteria</taxon>
        <taxon>Bacillati</taxon>
        <taxon>Bacillota</taxon>
        <taxon>Bacilli</taxon>
        <taxon>Lactobacillales</taxon>
        <taxon>Aerococcaceae</taxon>
        <taxon>Facklamia</taxon>
    </lineage>
</organism>
<dbReference type="PATRIC" id="fig|883113.3.peg.653"/>
<evidence type="ECO:0000256" key="3">
    <source>
        <dbReference type="ARBA" id="ARBA00022475"/>
    </source>
</evidence>
<dbReference type="Gene3D" id="1.10.3720.10">
    <property type="entry name" value="MetI-like"/>
    <property type="match status" value="1"/>
</dbReference>
<evidence type="ECO:0000256" key="2">
    <source>
        <dbReference type="ARBA" id="ARBA00022448"/>
    </source>
</evidence>
<evidence type="ECO:0000313" key="10">
    <source>
        <dbReference type="Proteomes" id="UP000006190"/>
    </source>
</evidence>
<evidence type="ECO:0000256" key="6">
    <source>
        <dbReference type="ARBA" id="ARBA00023136"/>
    </source>
</evidence>
<feature type="transmembrane region" description="Helical" evidence="7">
    <location>
        <begin position="292"/>
        <end position="315"/>
    </location>
</feature>
<feature type="transmembrane region" description="Helical" evidence="7">
    <location>
        <begin position="185"/>
        <end position="205"/>
    </location>
</feature>
<keyword evidence="4 7" id="KW-0812">Transmembrane</keyword>
<evidence type="ECO:0000256" key="4">
    <source>
        <dbReference type="ARBA" id="ARBA00022692"/>
    </source>
</evidence>
<feature type="transmembrane region" description="Helical" evidence="7">
    <location>
        <begin position="12"/>
        <end position="31"/>
    </location>
</feature>
<feature type="domain" description="ABC transmembrane type-1" evidence="8">
    <location>
        <begin position="97"/>
        <end position="312"/>
    </location>
</feature>
<gene>
    <name evidence="9" type="ORF">HMPREF9708_00652</name>
</gene>
<dbReference type="InterPro" id="IPR045621">
    <property type="entry name" value="BPD_transp_1_N"/>
</dbReference>
<dbReference type="STRING" id="883113.HMPREF9708_00652"/>
<dbReference type="EMBL" id="AGEG01000006">
    <property type="protein sequence ID" value="EHR37473.1"/>
    <property type="molecule type" value="Genomic_DNA"/>
</dbReference>
<dbReference type="AlphaFoldDB" id="H3NIG3"/>
<dbReference type="GO" id="GO:0055085">
    <property type="term" value="P:transmembrane transport"/>
    <property type="evidence" value="ECO:0007669"/>
    <property type="project" value="InterPro"/>
</dbReference>
<evidence type="ECO:0000256" key="7">
    <source>
        <dbReference type="RuleBase" id="RU363032"/>
    </source>
</evidence>
<feature type="transmembrane region" description="Helical" evidence="7">
    <location>
        <begin position="248"/>
        <end position="271"/>
    </location>
</feature>
<evidence type="ECO:0000259" key="8">
    <source>
        <dbReference type="PROSITE" id="PS50928"/>
    </source>
</evidence>
<dbReference type="HOGENOM" id="CLU_036879_1_0_9"/>
<dbReference type="PROSITE" id="PS50928">
    <property type="entry name" value="ABC_TM1"/>
    <property type="match status" value="1"/>
</dbReference>
<dbReference type="CDD" id="cd06261">
    <property type="entry name" value="TM_PBP2"/>
    <property type="match status" value="1"/>
</dbReference>
<dbReference type="GO" id="GO:0005886">
    <property type="term" value="C:plasma membrane"/>
    <property type="evidence" value="ECO:0007669"/>
    <property type="project" value="UniProtKB-SubCell"/>
</dbReference>
<evidence type="ECO:0000313" key="9">
    <source>
        <dbReference type="EMBL" id="EHR37473.1"/>
    </source>
</evidence>
<dbReference type="SUPFAM" id="SSF161098">
    <property type="entry name" value="MetI-like"/>
    <property type="match status" value="1"/>
</dbReference>
<dbReference type="InterPro" id="IPR000515">
    <property type="entry name" value="MetI-like"/>
</dbReference>
<evidence type="ECO:0000256" key="5">
    <source>
        <dbReference type="ARBA" id="ARBA00022989"/>
    </source>
</evidence>
<comment type="similarity">
    <text evidence="7">Belongs to the binding-protein-dependent transport system permease family.</text>
</comment>
<proteinExistence type="inferred from homology"/>
<keyword evidence="3" id="KW-1003">Cell membrane</keyword>
<accession>H3NIG3</accession>
<dbReference type="InterPro" id="IPR035906">
    <property type="entry name" value="MetI-like_sf"/>
</dbReference>
<dbReference type="OrthoDB" id="9773683at2"/>
<dbReference type="PANTHER" id="PTHR43163">
    <property type="entry name" value="DIPEPTIDE TRANSPORT SYSTEM PERMEASE PROTEIN DPPB-RELATED"/>
    <property type="match status" value="1"/>
</dbReference>
<dbReference type="RefSeq" id="WP_006308679.1">
    <property type="nucleotide sequence ID" value="NZ_JH601133.1"/>
</dbReference>
<feature type="transmembrane region" description="Helical" evidence="7">
    <location>
        <begin position="97"/>
        <end position="120"/>
    </location>
</feature>
<dbReference type="PANTHER" id="PTHR43163:SF6">
    <property type="entry name" value="DIPEPTIDE TRANSPORT SYSTEM PERMEASE PROTEIN DPPB-RELATED"/>
    <property type="match status" value="1"/>
</dbReference>
<reference evidence="9 10" key="1">
    <citation type="submission" date="2012-01" db="EMBL/GenBank/DDBJ databases">
        <title>The Genome Sequence of Facklamia languida CCUG 37842.</title>
        <authorList>
            <consortium name="The Broad Institute Genome Sequencing Platform"/>
            <person name="Earl A."/>
            <person name="Ward D."/>
            <person name="Feldgarden M."/>
            <person name="Gevers D."/>
            <person name="Huys G."/>
            <person name="Young S.K."/>
            <person name="Zeng Q."/>
            <person name="Gargeya S."/>
            <person name="Fitzgerald M."/>
            <person name="Haas B."/>
            <person name="Abouelleil A."/>
            <person name="Alvarado L."/>
            <person name="Arachchi H.M."/>
            <person name="Berlin A."/>
            <person name="Chapman S.B."/>
            <person name="Gearin G."/>
            <person name="Goldberg J."/>
            <person name="Griggs A."/>
            <person name="Gujja S."/>
            <person name="Hansen M."/>
            <person name="Heiman D."/>
            <person name="Howarth C."/>
            <person name="Larimer J."/>
            <person name="Lui A."/>
            <person name="MacDonald P.J.P."/>
            <person name="McCowen C."/>
            <person name="Montmayeur A."/>
            <person name="Murphy C."/>
            <person name="Neiman D."/>
            <person name="Pearson M."/>
            <person name="Priest M."/>
            <person name="Roberts A."/>
            <person name="Saif S."/>
            <person name="Shea T."/>
            <person name="Sisk P."/>
            <person name="Stolte C."/>
            <person name="Sykes S."/>
            <person name="Wortman J."/>
            <person name="Nusbaum C."/>
            <person name="Birren B."/>
        </authorList>
    </citation>
    <scope>NUCLEOTIDE SEQUENCE [LARGE SCALE GENOMIC DNA]</scope>
    <source>
        <strain evidence="9 10">CCUG 37842</strain>
    </source>
</reference>
<dbReference type="eggNOG" id="COG0601">
    <property type="taxonomic scope" value="Bacteria"/>
</dbReference>
<dbReference type="Pfam" id="PF19300">
    <property type="entry name" value="BPD_transp_1_N"/>
    <property type="match status" value="1"/>
</dbReference>
<comment type="subcellular location">
    <subcellularLocation>
        <location evidence="1 7">Cell membrane</location>
        <topology evidence="1 7">Multi-pass membrane protein</topology>
    </subcellularLocation>
</comment>
<protein>
    <recommendedName>
        <fullName evidence="8">ABC transmembrane type-1 domain-containing protein</fullName>
    </recommendedName>
</protein>
<comment type="caution">
    <text evidence="9">The sequence shown here is derived from an EMBL/GenBank/DDBJ whole genome shotgun (WGS) entry which is preliminary data.</text>
</comment>
<dbReference type="Pfam" id="PF00528">
    <property type="entry name" value="BPD_transp_1"/>
    <property type="match status" value="1"/>
</dbReference>